<dbReference type="AlphaFoldDB" id="J9E2I5"/>
<proteinExistence type="predicted"/>
<dbReference type="Proteomes" id="UP000004810">
    <property type="component" value="Unassembled WGS sequence"/>
</dbReference>
<accession>J9E2I5</accession>
<dbReference type="EMBL" id="ADBV01019389">
    <property type="protein sequence ID" value="EJW71147.1"/>
    <property type="molecule type" value="Genomic_DNA"/>
</dbReference>
<evidence type="ECO:0000313" key="3">
    <source>
        <dbReference type="Proteomes" id="UP000004810"/>
    </source>
</evidence>
<feature type="non-terminal residue" evidence="2">
    <location>
        <position position="1"/>
    </location>
</feature>
<evidence type="ECO:0000256" key="1">
    <source>
        <dbReference type="SAM" id="MobiDB-lite"/>
    </source>
</evidence>
<feature type="non-terminal residue" evidence="2">
    <location>
        <position position="101"/>
    </location>
</feature>
<sequence>QNLPGAYEETVSDHEDTQQQQQQQQQLFTDKIDKNGINIGSMVTGDSNNKYDQTESHASINDGSNFKTNTAYQGDTSAAEIDYGATTALATAMKSSEFTSM</sequence>
<feature type="compositionally biased region" description="Polar residues" evidence="1">
    <location>
        <begin position="44"/>
        <end position="67"/>
    </location>
</feature>
<reference evidence="3" key="1">
    <citation type="submission" date="2012-08" db="EMBL/GenBank/DDBJ databases">
        <title>The Genome Sequence of Wuchereria bancrofti.</title>
        <authorList>
            <person name="Nutman T.B."/>
            <person name="Fink D.L."/>
            <person name="Russ C."/>
            <person name="Young S."/>
            <person name="Zeng Q."/>
            <person name="Koehrsen M."/>
            <person name="Alvarado L."/>
            <person name="Berlin A."/>
            <person name="Chapman S.B."/>
            <person name="Chen Z."/>
            <person name="Freedman E."/>
            <person name="Gellesch M."/>
            <person name="Goldberg J."/>
            <person name="Griggs A."/>
            <person name="Gujja S."/>
            <person name="Heilman E.R."/>
            <person name="Heiman D."/>
            <person name="Hepburn T."/>
            <person name="Howarth C."/>
            <person name="Jen D."/>
            <person name="Larson L."/>
            <person name="Lewis B."/>
            <person name="Mehta T."/>
            <person name="Park D."/>
            <person name="Pearson M."/>
            <person name="Roberts A."/>
            <person name="Saif S."/>
            <person name="Shea T."/>
            <person name="Shenoy N."/>
            <person name="Sisk P."/>
            <person name="Stolte C."/>
            <person name="Sykes S."/>
            <person name="Walk T."/>
            <person name="White J."/>
            <person name="Yandava C."/>
            <person name="Haas B."/>
            <person name="Henn M.R."/>
            <person name="Nusbaum C."/>
            <person name="Birren B."/>
        </authorList>
    </citation>
    <scope>NUCLEOTIDE SEQUENCE [LARGE SCALE GENOMIC DNA]</scope>
    <source>
        <strain evidence="3">NA</strain>
    </source>
</reference>
<organism evidence="2 3">
    <name type="scientific">Wuchereria bancrofti</name>
    <dbReference type="NCBI Taxonomy" id="6293"/>
    <lineage>
        <taxon>Eukaryota</taxon>
        <taxon>Metazoa</taxon>
        <taxon>Ecdysozoa</taxon>
        <taxon>Nematoda</taxon>
        <taxon>Chromadorea</taxon>
        <taxon>Rhabditida</taxon>
        <taxon>Spirurina</taxon>
        <taxon>Spiruromorpha</taxon>
        <taxon>Filarioidea</taxon>
        <taxon>Onchocercidae</taxon>
        <taxon>Wuchereria</taxon>
    </lineage>
</organism>
<evidence type="ECO:0000313" key="2">
    <source>
        <dbReference type="EMBL" id="EJW71147.1"/>
    </source>
</evidence>
<feature type="region of interest" description="Disordered" evidence="1">
    <location>
        <begin position="1"/>
        <end position="25"/>
    </location>
</feature>
<comment type="caution">
    <text evidence="2">The sequence shown here is derived from an EMBL/GenBank/DDBJ whole genome shotgun (WGS) entry which is preliminary data.</text>
</comment>
<name>J9E2I5_WUCBA</name>
<protein>
    <submittedName>
        <fullName evidence="2">Uncharacterized protein</fullName>
    </submittedName>
</protein>
<gene>
    <name evidence="2" type="ORF">WUBG_17945</name>
</gene>
<feature type="region of interest" description="Disordered" evidence="1">
    <location>
        <begin position="43"/>
        <end position="67"/>
    </location>
</feature>